<evidence type="ECO:0000256" key="2">
    <source>
        <dbReference type="ARBA" id="ARBA00022448"/>
    </source>
</evidence>
<evidence type="ECO:0000256" key="1">
    <source>
        <dbReference type="ARBA" id="ARBA00004429"/>
    </source>
</evidence>
<feature type="binding site" evidence="15">
    <location>
        <position position="30"/>
    </location>
    <ligand>
        <name>Mg(2+)</name>
        <dbReference type="ChEBI" id="CHEBI:18420"/>
        <label>2</label>
    </ligand>
</feature>
<sequence length="629" mass="68198">MNTVNIASPLTSPRIALVGNPNCGKTALFNRLTGARQKVANYAGVTIERKEGKFRSESGRLWHVLDLPGTYSLNAITPDEKITSDVVKGLRPDEALPDAVVCVVDATNLKRGLRIVLELKSLSIPMVLAVNMMDVAKKRNIHINIQTLQEMLGVPVVETVAVAPKGVDSLLTGLEDLAGSLQTAAAPVSSALPQSPENIQREANAILARAVSYADVKEGSLSQKIDSLVLHPLLGPVIFAVLMFLVFQAVFAWAQWPMDQIKDCMDKLGGLIESVMSPGALQGLLVKGVIGGAGSVLVFLPQILILFFFILVMEDSGYLPRAAFLLDRIMGKVGLSGRAFIPLLSSFACAIPGIMATRTIQNPRDRLVTIMIAPLMTCSARLPVYALIIAAFIPEKMIWGWLSLQGLVLFVLYIAGIVAAMLVAFVLKKQWGGTQQQSLLLELPDYRWPNSRNLLIGLWERVKIFTTRVGTIILSLMILLWFLSSFPGAPENATHPAIYYSIAGLLGRALETVFAPIGFNWQICIALVPGLAAREVAVAALGTVYALSQSGEELASSLQPLIAQSWSLPTALSLLAWYVFAPQCIATLSVVKRETNTLRYPFLMAGYLFALAYLASFATYHIARLIMGT</sequence>
<evidence type="ECO:0000313" key="19">
    <source>
        <dbReference type="Proteomes" id="UP000637423"/>
    </source>
</evidence>
<feature type="transmembrane region" description="Helical" evidence="16">
    <location>
        <begin position="498"/>
        <end position="519"/>
    </location>
</feature>
<keyword evidence="15" id="KW-0460">Magnesium</keyword>
<dbReference type="EMBL" id="BMED01000011">
    <property type="protein sequence ID" value="GGD01968.1"/>
    <property type="molecule type" value="Genomic_DNA"/>
</dbReference>
<dbReference type="InterPro" id="IPR005225">
    <property type="entry name" value="Small_GTP-bd"/>
</dbReference>
<evidence type="ECO:0000256" key="16">
    <source>
        <dbReference type="RuleBase" id="RU362098"/>
    </source>
</evidence>
<dbReference type="GO" id="GO:0005886">
    <property type="term" value="C:plasma membrane"/>
    <property type="evidence" value="ECO:0007669"/>
    <property type="project" value="UniProtKB-SubCell"/>
</dbReference>
<dbReference type="AlphaFoldDB" id="A0A916XRZ4"/>
<keyword evidence="8 16" id="KW-1133">Transmembrane helix</keyword>
<dbReference type="InterPro" id="IPR011642">
    <property type="entry name" value="Gate_dom"/>
</dbReference>
<keyword evidence="7 14" id="KW-0547">Nucleotide-binding</keyword>
<evidence type="ECO:0000256" key="5">
    <source>
        <dbReference type="ARBA" id="ARBA00022519"/>
    </source>
</evidence>
<feature type="transmembrane region" description="Helical" evidence="16">
    <location>
        <begin position="531"/>
        <end position="548"/>
    </location>
</feature>
<gene>
    <name evidence="18" type="primary">feoB</name>
    <name evidence="18" type="ORF">GCM10011396_56900</name>
</gene>
<evidence type="ECO:0000256" key="11">
    <source>
        <dbReference type="ARBA" id="ARBA00023134"/>
    </source>
</evidence>
<keyword evidence="12 16" id="KW-0472">Membrane</keyword>
<dbReference type="InterPro" id="IPR050860">
    <property type="entry name" value="FeoB_GTPase"/>
</dbReference>
<keyword evidence="11 14" id="KW-0342">GTP-binding</keyword>
<feature type="domain" description="FeoB-type G" evidence="17">
    <location>
        <begin position="12"/>
        <end position="180"/>
    </location>
</feature>
<dbReference type="PANTHER" id="PTHR43185">
    <property type="entry name" value="FERROUS IRON TRANSPORT PROTEIN B"/>
    <property type="match status" value="1"/>
</dbReference>
<dbReference type="CDD" id="cd01879">
    <property type="entry name" value="FeoB"/>
    <property type="match status" value="1"/>
</dbReference>
<name>A0A916XRZ4_9BURK</name>
<keyword evidence="9 16" id="KW-0408">Iron</keyword>
<dbReference type="Pfam" id="PF07670">
    <property type="entry name" value="Gate"/>
    <property type="match status" value="2"/>
</dbReference>
<feature type="binding site" evidence="14">
    <location>
        <begin position="44"/>
        <end position="48"/>
    </location>
    <ligand>
        <name>GTP</name>
        <dbReference type="ChEBI" id="CHEBI:37565"/>
        <label>1</label>
    </ligand>
</feature>
<comment type="caution">
    <text evidence="18">The sequence shown here is derived from an EMBL/GenBank/DDBJ whole genome shotgun (WGS) entry which is preliminary data.</text>
</comment>
<reference evidence="18" key="2">
    <citation type="submission" date="2020-09" db="EMBL/GenBank/DDBJ databases">
        <authorList>
            <person name="Sun Q."/>
            <person name="Zhou Y."/>
        </authorList>
    </citation>
    <scope>NUCLEOTIDE SEQUENCE</scope>
    <source>
        <strain evidence="18">CGMCC 1.10998</strain>
    </source>
</reference>
<evidence type="ECO:0000256" key="8">
    <source>
        <dbReference type="ARBA" id="ARBA00022989"/>
    </source>
</evidence>
<feature type="binding site" evidence="14">
    <location>
        <begin position="66"/>
        <end position="69"/>
    </location>
    <ligand>
        <name>GTP</name>
        <dbReference type="ChEBI" id="CHEBI:37565"/>
        <label>1</label>
    </ligand>
</feature>
<feature type="transmembrane region" description="Helical" evidence="16">
    <location>
        <begin position="233"/>
        <end position="254"/>
    </location>
</feature>
<dbReference type="FunFam" id="3.40.50.300:FF:000426">
    <property type="entry name" value="Ferrous iron transport protein B"/>
    <property type="match status" value="1"/>
</dbReference>
<dbReference type="SUPFAM" id="SSF52540">
    <property type="entry name" value="P-loop containing nucleoside triphosphate hydrolases"/>
    <property type="match status" value="1"/>
</dbReference>
<accession>A0A916XRZ4</accession>
<evidence type="ECO:0000256" key="7">
    <source>
        <dbReference type="ARBA" id="ARBA00022741"/>
    </source>
</evidence>
<feature type="transmembrane region" description="Helical" evidence="16">
    <location>
        <begin position="465"/>
        <end position="486"/>
    </location>
</feature>
<dbReference type="InterPro" id="IPR011640">
    <property type="entry name" value="Fe2_transport_prot_B_C"/>
</dbReference>
<dbReference type="NCBIfam" id="TIGR00231">
    <property type="entry name" value="small_GTP"/>
    <property type="match status" value="1"/>
</dbReference>
<comment type="subcellular location">
    <subcellularLocation>
        <location evidence="1 16">Cell inner membrane</location>
        <topology evidence="1 16">Multi-pass membrane protein</topology>
    </subcellularLocation>
</comment>
<keyword evidence="15" id="KW-0479">Metal-binding</keyword>
<dbReference type="PRINTS" id="PR00326">
    <property type="entry name" value="GTP1OBG"/>
</dbReference>
<feature type="transmembrane region" description="Helical" evidence="16">
    <location>
        <begin position="367"/>
        <end position="393"/>
    </location>
</feature>
<feature type="binding site" evidence="14">
    <location>
        <begin position="19"/>
        <end position="26"/>
    </location>
    <ligand>
        <name>GTP</name>
        <dbReference type="ChEBI" id="CHEBI:37565"/>
        <label>1</label>
    </ligand>
</feature>
<reference evidence="18" key="1">
    <citation type="journal article" date="2014" name="Int. J. Syst. Evol. Microbiol.">
        <title>Complete genome sequence of Corynebacterium casei LMG S-19264T (=DSM 44701T), isolated from a smear-ripened cheese.</title>
        <authorList>
            <consortium name="US DOE Joint Genome Institute (JGI-PGF)"/>
            <person name="Walter F."/>
            <person name="Albersmeier A."/>
            <person name="Kalinowski J."/>
            <person name="Ruckert C."/>
        </authorList>
    </citation>
    <scope>NUCLEOTIDE SEQUENCE</scope>
    <source>
        <strain evidence="18">CGMCC 1.10998</strain>
    </source>
</reference>
<keyword evidence="2 16" id="KW-0813">Transport</keyword>
<dbReference type="RefSeq" id="WP_188569574.1">
    <property type="nucleotide sequence ID" value="NZ_BMED01000011.1"/>
</dbReference>
<dbReference type="InterPro" id="IPR006073">
    <property type="entry name" value="GTP-bd"/>
</dbReference>
<feature type="binding site" evidence="15">
    <location>
        <position position="34"/>
    </location>
    <ligand>
        <name>Mg(2+)</name>
        <dbReference type="ChEBI" id="CHEBI:18420"/>
        <label>2</label>
    </ligand>
</feature>
<dbReference type="NCBIfam" id="TIGR00437">
    <property type="entry name" value="feoB"/>
    <property type="match status" value="1"/>
</dbReference>
<dbReference type="GO" id="GO:0015093">
    <property type="term" value="F:ferrous iron transmembrane transporter activity"/>
    <property type="evidence" value="ECO:0007669"/>
    <property type="project" value="UniProtKB-UniRule"/>
</dbReference>
<evidence type="ECO:0000256" key="14">
    <source>
        <dbReference type="PIRSR" id="PIRSR603373-1"/>
    </source>
</evidence>
<keyword evidence="10" id="KW-0406">Ion transport</keyword>
<dbReference type="InterPro" id="IPR030389">
    <property type="entry name" value="G_FEOB_dom"/>
</dbReference>
<dbReference type="PANTHER" id="PTHR43185:SF1">
    <property type="entry name" value="FE(2+) TRANSPORTER FEOB"/>
    <property type="match status" value="1"/>
</dbReference>
<dbReference type="Proteomes" id="UP000637423">
    <property type="component" value="Unassembled WGS sequence"/>
</dbReference>
<feature type="transmembrane region" description="Helical" evidence="16">
    <location>
        <begin position="399"/>
        <end position="427"/>
    </location>
</feature>
<evidence type="ECO:0000256" key="10">
    <source>
        <dbReference type="ARBA" id="ARBA00023065"/>
    </source>
</evidence>
<dbReference type="Gene3D" id="3.40.50.300">
    <property type="entry name" value="P-loop containing nucleotide triphosphate hydrolases"/>
    <property type="match status" value="1"/>
</dbReference>
<dbReference type="InterPro" id="IPR003373">
    <property type="entry name" value="Fe2_transport_prot-B"/>
</dbReference>
<dbReference type="Pfam" id="PF02421">
    <property type="entry name" value="FeoB_N"/>
    <property type="match status" value="1"/>
</dbReference>
<evidence type="ECO:0000259" key="17">
    <source>
        <dbReference type="PROSITE" id="PS51711"/>
    </source>
</evidence>
<comment type="similarity">
    <text evidence="16">Belongs to the TRAFAC class TrmE-Era-EngA-EngB-Septin-like GTPase superfamily. FeoB GTPase (TC 9.A.8) family.</text>
</comment>
<evidence type="ECO:0000313" key="18">
    <source>
        <dbReference type="EMBL" id="GGD01968.1"/>
    </source>
</evidence>
<keyword evidence="6 16" id="KW-0812">Transmembrane</keyword>
<dbReference type="GO" id="GO:0046872">
    <property type="term" value="F:metal ion binding"/>
    <property type="evidence" value="ECO:0007669"/>
    <property type="project" value="UniProtKB-KW"/>
</dbReference>
<dbReference type="PROSITE" id="PS51711">
    <property type="entry name" value="G_FEOB"/>
    <property type="match status" value="1"/>
</dbReference>
<feature type="transmembrane region" description="Helical" evidence="16">
    <location>
        <begin position="333"/>
        <end position="355"/>
    </location>
</feature>
<keyword evidence="3" id="KW-1003">Cell membrane</keyword>
<evidence type="ECO:0000256" key="4">
    <source>
        <dbReference type="ARBA" id="ARBA00022496"/>
    </source>
</evidence>
<keyword evidence="5" id="KW-0997">Cell inner membrane</keyword>
<evidence type="ECO:0000256" key="15">
    <source>
        <dbReference type="PIRSR" id="PIRSR603373-2"/>
    </source>
</evidence>
<comment type="function">
    <text evidence="16">Probable transporter of a GTP-driven Fe(2+) uptake system.</text>
</comment>
<organism evidence="18 19">
    <name type="scientific">Undibacterium terreum</name>
    <dbReference type="NCBI Taxonomy" id="1224302"/>
    <lineage>
        <taxon>Bacteria</taxon>
        <taxon>Pseudomonadati</taxon>
        <taxon>Pseudomonadota</taxon>
        <taxon>Betaproteobacteria</taxon>
        <taxon>Burkholderiales</taxon>
        <taxon>Oxalobacteraceae</taxon>
        <taxon>Undibacterium</taxon>
    </lineage>
</organism>
<evidence type="ECO:0000256" key="12">
    <source>
        <dbReference type="ARBA" id="ARBA00023136"/>
    </source>
</evidence>
<feature type="binding site" evidence="15">
    <location>
        <position position="33"/>
    </location>
    <ligand>
        <name>Mg(2+)</name>
        <dbReference type="ChEBI" id="CHEBI:18420"/>
        <label>2</label>
    </ligand>
</feature>
<evidence type="ECO:0000256" key="9">
    <source>
        <dbReference type="ARBA" id="ARBA00023004"/>
    </source>
</evidence>
<evidence type="ECO:0000256" key="3">
    <source>
        <dbReference type="ARBA" id="ARBA00022475"/>
    </source>
</evidence>
<feature type="transmembrane region" description="Helical" evidence="16">
    <location>
        <begin position="284"/>
        <end position="313"/>
    </location>
</feature>
<dbReference type="GO" id="GO:0005525">
    <property type="term" value="F:GTP binding"/>
    <property type="evidence" value="ECO:0007669"/>
    <property type="project" value="UniProtKB-KW"/>
</dbReference>
<dbReference type="Pfam" id="PF07664">
    <property type="entry name" value="FeoB_C"/>
    <property type="match status" value="1"/>
</dbReference>
<feature type="transmembrane region" description="Helical" evidence="16">
    <location>
        <begin position="568"/>
        <end position="590"/>
    </location>
</feature>
<dbReference type="InterPro" id="IPR027417">
    <property type="entry name" value="P-loop_NTPase"/>
</dbReference>
<feature type="binding site" evidence="14">
    <location>
        <begin position="131"/>
        <end position="134"/>
    </location>
    <ligand>
        <name>GTP</name>
        <dbReference type="ChEBI" id="CHEBI:37565"/>
        <label>1</label>
    </ligand>
</feature>
<evidence type="ECO:0000256" key="6">
    <source>
        <dbReference type="ARBA" id="ARBA00022692"/>
    </source>
</evidence>
<feature type="transmembrane region" description="Helical" evidence="16">
    <location>
        <begin position="602"/>
        <end position="623"/>
    </location>
</feature>
<evidence type="ECO:0000256" key="13">
    <source>
        <dbReference type="NCBIfam" id="TIGR00437"/>
    </source>
</evidence>
<keyword evidence="19" id="KW-1185">Reference proteome</keyword>
<protein>
    <recommendedName>
        <fullName evidence="13 16">Ferrous iron transport protein B</fullName>
    </recommendedName>
</protein>
<proteinExistence type="inferred from homology"/>
<keyword evidence="4 16" id="KW-0410">Iron transport</keyword>